<sequence>MKFCSQCGHQLRKQDNYCAECGAKAEKPSSMAEEAAPQLSTDQAEAQAPPPADAEPAAAEAHPASSVPDVARPVDPMSPPRRRMSGPIKVLIACAVVLVVGLIGGYAAGMYAYHPDRVIEAFQEAIEQEDANRLSELLIPASESMGRGEEDVARLAAYYRTHQADLEKAVESLKAQAAGETDADAPLRLVADGKHWFIYDVYRIEVAPYEIVVHTNMADVEVFVDDRPIGIARSDQLSLEAGPFWPGEYDVKAVYSGEFAVLENKQEVELYEDRRAEVTLAIEASYAQIRSEIEDAVVYINGKTTGRSISEFEDGLLGPLLFDGKTTLQAEAEFPWGTFMSEEIVLTPEMENAVLPFLFEEAYLAAREQVMDAVNKFLASWVPAYMTMDISQFTNITEERRSLFASDFQWMMETGQRFTAEIVGSEFDLNSFVLDGGYNGLPYRAEIEVAYVLTNAAWYYEGEEPELSDMASFIRYELIYEEETGQWIISYFTALDSIDFSNTQAFTYE</sequence>
<dbReference type="InterPro" id="IPR054530">
    <property type="entry name" value="TcaA_4th"/>
</dbReference>
<dbReference type="Pfam" id="PF22813">
    <property type="entry name" value="TcaA_2nd"/>
    <property type="match status" value="1"/>
</dbReference>
<dbReference type="Pfam" id="PF25155">
    <property type="entry name" value="NTF2_YvbJ"/>
    <property type="match status" value="1"/>
</dbReference>
<keyword evidence="2" id="KW-1133">Transmembrane helix</keyword>
<reference evidence="6" key="2">
    <citation type="journal article" date="2021" name="Data Brief">
        <title>Draft genome sequence data of the facultative, thermophilic, xylanolytic bacterium Paenibacillus sp. strain DA-C8.</title>
        <authorList>
            <person name="Chhe C."/>
            <person name="Uke A."/>
            <person name="Baramee S."/>
            <person name="Ungkulpasvich U."/>
            <person name="Tachaapaikoon C."/>
            <person name="Pason P."/>
            <person name="Waeonukul R."/>
            <person name="Ratanakhanokchai K."/>
            <person name="Kosugi A."/>
        </authorList>
    </citation>
    <scope>NUCLEOTIDE SEQUENCE</scope>
    <source>
        <strain evidence="6">DA-C8</strain>
    </source>
</reference>
<evidence type="ECO:0000313" key="6">
    <source>
        <dbReference type="EMBL" id="GFR37238.1"/>
    </source>
</evidence>
<evidence type="ECO:0000259" key="3">
    <source>
        <dbReference type="Pfam" id="PF22813"/>
    </source>
</evidence>
<feature type="transmembrane region" description="Helical" evidence="2">
    <location>
        <begin position="90"/>
        <end position="113"/>
    </location>
</feature>
<feature type="compositionally biased region" description="Low complexity" evidence="1">
    <location>
        <begin position="54"/>
        <end position="64"/>
    </location>
</feature>
<dbReference type="InterPro" id="IPR056902">
    <property type="entry name" value="NTF2_YvbJ"/>
</dbReference>
<dbReference type="AlphaFoldDB" id="A0A916VEX8"/>
<organism evidence="6 7">
    <name type="scientific">Insulibacter thermoxylanivorax</name>
    <dbReference type="NCBI Taxonomy" id="2749268"/>
    <lineage>
        <taxon>Bacteria</taxon>
        <taxon>Bacillati</taxon>
        <taxon>Bacillota</taxon>
        <taxon>Bacilli</taxon>
        <taxon>Bacillales</taxon>
        <taxon>Paenibacillaceae</taxon>
        <taxon>Insulibacter</taxon>
    </lineage>
</organism>
<dbReference type="InterPro" id="IPR054529">
    <property type="entry name" value="TcaA_2nd"/>
</dbReference>
<comment type="caution">
    <text evidence="6">The sequence shown here is derived from an EMBL/GenBank/DDBJ whole genome shotgun (WGS) entry which is preliminary data.</text>
</comment>
<keyword evidence="2" id="KW-0472">Membrane</keyword>
<keyword evidence="7" id="KW-1185">Reference proteome</keyword>
<gene>
    <name evidence="6" type="ORF">PRECH8_05340</name>
</gene>
<protein>
    <recommendedName>
        <fullName evidence="8">Zinc-ribbon domain-containing protein</fullName>
    </recommendedName>
</protein>
<evidence type="ECO:0000259" key="4">
    <source>
        <dbReference type="Pfam" id="PF22820"/>
    </source>
</evidence>
<feature type="domain" description="TcaA 4th" evidence="4">
    <location>
        <begin position="284"/>
        <end position="348"/>
    </location>
</feature>
<dbReference type="EMBL" id="BMAQ01000004">
    <property type="protein sequence ID" value="GFR37238.1"/>
    <property type="molecule type" value="Genomic_DNA"/>
</dbReference>
<evidence type="ECO:0000259" key="5">
    <source>
        <dbReference type="Pfam" id="PF25155"/>
    </source>
</evidence>
<feature type="domain" description="TcaA second" evidence="3">
    <location>
        <begin position="115"/>
        <end position="206"/>
    </location>
</feature>
<dbReference type="RefSeq" id="WP_200965536.1">
    <property type="nucleotide sequence ID" value="NZ_BMAQ01000004.1"/>
</dbReference>
<evidence type="ECO:0000313" key="7">
    <source>
        <dbReference type="Proteomes" id="UP000654993"/>
    </source>
</evidence>
<proteinExistence type="predicted"/>
<dbReference type="PANTHER" id="PTHR40038">
    <property type="entry name" value="MEMBRANE-ASSOCIATED PROTEIN TCAA"/>
    <property type="match status" value="1"/>
</dbReference>
<keyword evidence="2" id="KW-0812">Transmembrane</keyword>
<dbReference type="Proteomes" id="UP000654993">
    <property type="component" value="Unassembled WGS sequence"/>
</dbReference>
<dbReference type="PANTHER" id="PTHR40038:SF1">
    <property type="entry name" value="MEMBRANE-ASSOCIATED PROTEIN TCAA"/>
    <property type="match status" value="1"/>
</dbReference>
<evidence type="ECO:0000256" key="1">
    <source>
        <dbReference type="SAM" id="MobiDB-lite"/>
    </source>
</evidence>
<feature type="region of interest" description="Disordered" evidence="1">
    <location>
        <begin position="29"/>
        <end position="82"/>
    </location>
</feature>
<accession>A0A916VEX8</accession>
<feature type="domain" description="YvbJ-like NTF2-like" evidence="5">
    <location>
        <begin position="370"/>
        <end position="491"/>
    </location>
</feature>
<dbReference type="Pfam" id="PF22820">
    <property type="entry name" value="TcaA_3rd_4th"/>
    <property type="match status" value="1"/>
</dbReference>
<evidence type="ECO:0000256" key="2">
    <source>
        <dbReference type="SAM" id="Phobius"/>
    </source>
</evidence>
<reference evidence="6" key="1">
    <citation type="submission" date="2020-08" db="EMBL/GenBank/DDBJ databases">
        <authorList>
            <person name="Uke A."/>
            <person name="Chhe C."/>
            <person name="Baramee S."/>
            <person name="Kosugi A."/>
        </authorList>
    </citation>
    <scope>NUCLEOTIDE SEQUENCE</scope>
    <source>
        <strain evidence="6">DA-C8</strain>
    </source>
</reference>
<evidence type="ECO:0008006" key="8">
    <source>
        <dbReference type="Google" id="ProtNLM"/>
    </source>
</evidence>
<name>A0A916VEX8_9BACL</name>
<dbReference type="GO" id="GO:0005886">
    <property type="term" value="C:plasma membrane"/>
    <property type="evidence" value="ECO:0007669"/>
    <property type="project" value="UniProtKB-SubCell"/>
</dbReference>